<gene>
    <name evidence="1" type="ORF">JAY77_15755</name>
</gene>
<proteinExistence type="predicted"/>
<dbReference type="AlphaFoldDB" id="A0A9E4TTQ7"/>
<name>A0A9E4TTQ7_9GAMM</name>
<evidence type="ECO:0000313" key="2">
    <source>
        <dbReference type="Proteomes" id="UP000886674"/>
    </source>
</evidence>
<protein>
    <submittedName>
        <fullName evidence="1">Uncharacterized protein</fullName>
    </submittedName>
</protein>
<comment type="caution">
    <text evidence="1">The sequence shown here is derived from an EMBL/GenBank/DDBJ whole genome shotgun (WGS) entry which is preliminary data.</text>
</comment>
<dbReference type="EMBL" id="JAEPCR010000077">
    <property type="protein sequence ID" value="MCG7979584.1"/>
    <property type="molecule type" value="Genomic_DNA"/>
</dbReference>
<evidence type="ECO:0000313" key="1">
    <source>
        <dbReference type="EMBL" id="MCG7979584.1"/>
    </source>
</evidence>
<organism evidence="1 2">
    <name type="scientific">Candidatus Thiodiazotropha taylori</name>
    <dbReference type="NCBI Taxonomy" id="2792791"/>
    <lineage>
        <taxon>Bacteria</taxon>
        <taxon>Pseudomonadati</taxon>
        <taxon>Pseudomonadota</taxon>
        <taxon>Gammaproteobacteria</taxon>
        <taxon>Chromatiales</taxon>
        <taxon>Sedimenticolaceae</taxon>
        <taxon>Candidatus Thiodiazotropha</taxon>
    </lineage>
</organism>
<dbReference type="Proteomes" id="UP000886674">
    <property type="component" value="Unassembled WGS sequence"/>
</dbReference>
<accession>A0A9E4TTQ7</accession>
<reference evidence="1" key="1">
    <citation type="journal article" date="2021" name="Proc. Natl. Acad. Sci. U.S.A.">
        <title>Global biogeography of chemosynthetic symbionts reveals both localized and globally distributed symbiont groups. .</title>
        <authorList>
            <person name="Osvatic J.T."/>
            <person name="Wilkins L.G.E."/>
            <person name="Leibrecht L."/>
            <person name="Leray M."/>
            <person name="Zauner S."/>
            <person name="Polzin J."/>
            <person name="Camacho Y."/>
            <person name="Gros O."/>
            <person name="van Gils J.A."/>
            <person name="Eisen J.A."/>
            <person name="Petersen J.M."/>
            <person name="Yuen B."/>
        </authorList>
    </citation>
    <scope>NUCLEOTIDE SEQUENCE</scope>
    <source>
        <strain evidence="1">MAGclacostrist055</strain>
    </source>
</reference>
<sequence>MALPIVGVGFWKLATTVLAGVVAYERLIDKPDTVIINEQETTWKEISVVVLAAAGGFYLASKVMK</sequence>